<feature type="transmembrane region" description="Helical" evidence="1">
    <location>
        <begin position="42"/>
        <end position="62"/>
    </location>
</feature>
<sequence>MDFYIFEKNEKQLYKVCWSLAIGVWFLYLSSAYRSSGGNIKFSILLFPQNMVFIIFGIFQAYNFYEIKKVINEEYTNHKGFKEPAYISYIRLIADSLIYTSFYTIVLFPISGIGIVEYVIVAIVIFFDFLYKVVPKIKSFEISIGQSPILVLSFGVLLFLIKIIVFYLFPDNIYNELFVGNSTARWLIAIIGGGGIILLLSQLKTRVFGGTKTANRLFTKIIGLFVKLFTFVGTTLCLICSPIVLLGITAITIIGGLFFIESIKNDIIKLLEPFLQKILTTGENKVQISNLYQVFQMISFVLILFHQLLSYFNLRKKAMEVAHKKSKWITNRPDLSADFKEIIDYDIRNNPILFVTKYDIYKKKCLEANTKTNLERIE</sequence>
<feature type="transmembrane region" description="Helical" evidence="1">
    <location>
        <begin position="224"/>
        <end position="254"/>
    </location>
</feature>
<reference evidence="2 3" key="1">
    <citation type="journal article" date="2004" name="Proc. Natl. Acad. Sci. U.S.A.">
        <title>Comparison of the genome of the oral pathogen Treponema denticola with other spirochete genomes.</title>
        <authorList>
            <person name="Seshadri R."/>
            <person name="Myers G.S."/>
            <person name="Tettelin H."/>
            <person name="Eisen J.A."/>
            <person name="Heidelberg J.F."/>
            <person name="Dodson R.J."/>
            <person name="Davidsen T.M."/>
            <person name="DeBoy R.T."/>
            <person name="Fouts D.E."/>
            <person name="Haft D.H."/>
            <person name="Selengut J."/>
            <person name="Ren Q."/>
            <person name="Brinkac L.M."/>
            <person name="Madupu R."/>
            <person name="Kolonay J."/>
            <person name="Durkin S.A."/>
            <person name="Daugherty S.C."/>
            <person name="Shetty J."/>
            <person name="Shvartsbeyn A."/>
            <person name="Gebregeorgis E."/>
            <person name="Geer K."/>
            <person name="Tsegaye G."/>
            <person name="Malek J."/>
            <person name="Ayodeji B."/>
            <person name="Shatsman S."/>
            <person name="McLeod M.P."/>
            <person name="Smajs D."/>
            <person name="Howell J.K."/>
            <person name="Pal S."/>
            <person name="Amin A."/>
            <person name="Vashisth P."/>
            <person name="McNeill T.Z."/>
            <person name="Xiang Q."/>
            <person name="Sodergren E."/>
            <person name="Baca E."/>
            <person name="Weinstock G.M."/>
            <person name="Norris S.J."/>
            <person name="Fraser C.M."/>
            <person name="Paulsen I.T."/>
        </authorList>
    </citation>
    <scope>NUCLEOTIDE SEQUENCE [LARGE SCALE GENOMIC DNA]</scope>
    <source>
        <strain evidence="3">ATCC 35405 / DSM 14222 / CIP 103919 / JCM 8153 / KCTC 15104</strain>
    </source>
</reference>
<dbReference type="RefSeq" id="WP_002679174.1">
    <property type="nucleotide sequence ID" value="NC_002967.9"/>
</dbReference>
<feature type="transmembrane region" description="Helical" evidence="1">
    <location>
        <begin position="12"/>
        <end position="30"/>
    </location>
</feature>
<keyword evidence="1" id="KW-1133">Transmembrane helix</keyword>
<evidence type="ECO:0000313" key="3">
    <source>
        <dbReference type="Proteomes" id="UP000008212"/>
    </source>
</evidence>
<dbReference type="STRING" id="243275.TDE_1528"/>
<evidence type="ECO:0000256" key="1">
    <source>
        <dbReference type="SAM" id="Phobius"/>
    </source>
</evidence>
<name>Q73MI0_TREDE</name>
<dbReference type="GeneID" id="2740890"/>
<keyword evidence="3" id="KW-1185">Reference proteome</keyword>
<accession>Q73MI0</accession>
<keyword evidence="1" id="KW-0472">Membrane</keyword>
<feature type="transmembrane region" description="Helical" evidence="1">
    <location>
        <begin position="184"/>
        <end position="203"/>
    </location>
</feature>
<feature type="transmembrane region" description="Helical" evidence="1">
    <location>
        <begin position="294"/>
        <end position="314"/>
    </location>
</feature>
<feature type="transmembrane region" description="Helical" evidence="1">
    <location>
        <begin position="102"/>
        <end position="127"/>
    </location>
</feature>
<dbReference type="Proteomes" id="UP000008212">
    <property type="component" value="Chromosome"/>
</dbReference>
<dbReference type="PATRIC" id="fig|243275.7.peg.1465"/>
<dbReference type="PaxDb" id="243275-TDE_1528"/>
<dbReference type="HOGENOM" id="CLU_731459_0_0_12"/>
<dbReference type="EMBL" id="AE017226">
    <property type="protein sequence ID" value="AAS12045.1"/>
    <property type="molecule type" value="Genomic_DNA"/>
</dbReference>
<dbReference type="KEGG" id="tde:TDE_1528"/>
<feature type="transmembrane region" description="Helical" evidence="1">
    <location>
        <begin position="148"/>
        <end position="169"/>
    </location>
</feature>
<proteinExistence type="predicted"/>
<gene>
    <name evidence="2" type="ordered locus">TDE_1528</name>
</gene>
<keyword evidence="1" id="KW-0812">Transmembrane</keyword>
<organism evidence="2 3">
    <name type="scientific">Treponema denticola (strain ATCC 35405 / DSM 14222 / CIP 103919 / JCM 8153 / KCTC 15104)</name>
    <dbReference type="NCBI Taxonomy" id="243275"/>
    <lineage>
        <taxon>Bacteria</taxon>
        <taxon>Pseudomonadati</taxon>
        <taxon>Spirochaetota</taxon>
        <taxon>Spirochaetia</taxon>
        <taxon>Spirochaetales</taxon>
        <taxon>Treponemataceae</taxon>
        <taxon>Treponema</taxon>
    </lineage>
</organism>
<protein>
    <submittedName>
        <fullName evidence="2">Uncharacterized protein</fullName>
    </submittedName>
</protein>
<dbReference type="AlphaFoldDB" id="Q73MI0"/>
<evidence type="ECO:0000313" key="2">
    <source>
        <dbReference type="EMBL" id="AAS12045.1"/>
    </source>
</evidence>